<dbReference type="Gene3D" id="1.25.40.10">
    <property type="entry name" value="Tetratricopeptide repeat domain"/>
    <property type="match status" value="1"/>
</dbReference>
<feature type="transmembrane region" description="Helical" evidence="1">
    <location>
        <begin position="7"/>
        <end position="28"/>
    </location>
</feature>
<dbReference type="EMBL" id="JBHTLQ010000006">
    <property type="protein sequence ID" value="MFD1189674.1"/>
    <property type="molecule type" value="Genomic_DNA"/>
</dbReference>
<protein>
    <submittedName>
        <fullName evidence="2">Tetratricopeptide repeat protein</fullName>
    </submittedName>
</protein>
<comment type="caution">
    <text evidence="2">The sequence shown here is derived from an EMBL/GenBank/DDBJ whole genome shotgun (WGS) entry which is preliminary data.</text>
</comment>
<accession>A0ABW3SXN8</accession>
<evidence type="ECO:0000256" key="1">
    <source>
        <dbReference type="SAM" id="Phobius"/>
    </source>
</evidence>
<organism evidence="2 3">
    <name type="scientific">Phenylobacterium conjunctum</name>
    <dbReference type="NCBI Taxonomy" id="1298959"/>
    <lineage>
        <taxon>Bacteria</taxon>
        <taxon>Pseudomonadati</taxon>
        <taxon>Pseudomonadota</taxon>
        <taxon>Alphaproteobacteria</taxon>
        <taxon>Caulobacterales</taxon>
        <taxon>Caulobacteraceae</taxon>
        <taxon>Phenylobacterium</taxon>
    </lineage>
</organism>
<dbReference type="InterPro" id="IPR011990">
    <property type="entry name" value="TPR-like_helical_dom_sf"/>
</dbReference>
<gene>
    <name evidence="2" type="ORF">ACFQ27_03710</name>
</gene>
<dbReference type="SUPFAM" id="SSF48452">
    <property type="entry name" value="TPR-like"/>
    <property type="match status" value="1"/>
</dbReference>
<reference evidence="3" key="1">
    <citation type="journal article" date="2019" name="Int. J. Syst. Evol. Microbiol.">
        <title>The Global Catalogue of Microorganisms (GCM) 10K type strain sequencing project: providing services to taxonomists for standard genome sequencing and annotation.</title>
        <authorList>
            <consortium name="The Broad Institute Genomics Platform"/>
            <consortium name="The Broad Institute Genome Sequencing Center for Infectious Disease"/>
            <person name="Wu L."/>
            <person name="Ma J."/>
        </authorList>
    </citation>
    <scope>NUCLEOTIDE SEQUENCE [LARGE SCALE GENOMIC DNA]</scope>
    <source>
        <strain evidence="3">CCUG 55074</strain>
    </source>
</reference>
<name>A0ABW3SXN8_9CAUL</name>
<proteinExistence type="predicted"/>
<keyword evidence="1" id="KW-1133">Transmembrane helix</keyword>
<dbReference type="Proteomes" id="UP001597216">
    <property type="component" value="Unassembled WGS sequence"/>
</dbReference>
<sequence>MPKSSNLPLLAGVGVAVVLLAGGGAWLYRDSVSAAQDQADARWTPELPKGRLELLRTSFKQTRLLALDSVPPAGKLTEAVVLVVASSPTGLDGGAAMTSQRIRIDCAKGRIFDGDQGAFDVDGKPLSTKLLSGGRYGRPADTEETEVPRLCGGAKAGRTFTDRHAAQREYQTPPDTYETIAAARPNDPNVFAWLCSAGARGRWRETTPGDCDKALKLNPTLAEVHLDRAFLNLIIGKQAVAEAGFRKLLAQEPDNAAALFAQGLILAMRGDKAASKVKRAQALKIDPKIPEWIETRYGIGISDEYRTG</sequence>
<keyword evidence="1" id="KW-0472">Membrane</keyword>
<keyword evidence="1" id="KW-0812">Transmembrane</keyword>
<keyword evidence="3" id="KW-1185">Reference proteome</keyword>
<evidence type="ECO:0000313" key="2">
    <source>
        <dbReference type="EMBL" id="MFD1189674.1"/>
    </source>
</evidence>
<dbReference type="RefSeq" id="WP_377352565.1">
    <property type="nucleotide sequence ID" value="NZ_JBHTLQ010000006.1"/>
</dbReference>
<evidence type="ECO:0000313" key="3">
    <source>
        <dbReference type="Proteomes" id="UP001597216"/>
    </source>
</evidence>